<dbReference type="Gene3D" id="3.90.1200.10">
    <property type="match status" value="1"/>
</dbReference>
<dbReference type="STRING" id="1791.GCA_001049355_03843"/>
<keyword evidence="4" id="KW-1185">Reference proteome</keyword>
<dbReference type="SMART" id="SM00587">
    <property type="entry name" value="CHK"/>
    <property type="match status" value="1"/>
</dbReference>
<dbReference type="InterPro" id="IPR002575">
    <property type="entry name" value="Aminoglycoside_PTrfase"/>
</dbReference>
<dbReference type="EMBL" id="LR134356">
    <property type="protein sequence ID" value="VEG55870.1"/>
    <property type="molecule type" value="Genomic_DNA"/>
</dbReference>
<sequence>MSTRAAALLYVGRVNSSLRPHLIQRPADLTAEWLTAAIGEGAVADFTTDRIGTGQMSECYRVALRYADGATGPASMVLKVAAADPSSRQTGLAMGLYEREVRFYTDIAPGLDGPVAPCRHAAYDAETGAFDLLLADAAPASVGDEIRGATVEQAKLALTQLGRVHGPLLGDPALAGAAWINRESPVNQGLITALYAGYIDRYRDEIAPEHRLVCERFVETFDAYMAAENDSELPRGLVHGDFRLDNLLFGEAGADRPLTVVDWQTVTWGPAFTDVAYFLGCALPVEQRREHYDTLLGAYHEALGPGSGVTLDDVREGVRHQSFFGVLMAIVSPMLVARTERGDAMFMAMIARHCQHVLDNGALELLPTPTVPEPLQPNPEDEGRHAPTDEPLWSESWYFDFVDPAQEFGGWIRLGLIPNQNQAWVNGLLCAPGKPTIAVLDFAAPVPDDHTRARADGIEVDQEVVEPLRKYRVSLRGRGQAHDDPAALLRSEAGRPVDVDIDLVWTTVGQPYQYRISPRYEIPCTVTGTVSADGHSHELVDISGQRDHSWAARDWWSMDWVWSALHLDDGTHIHGVQILVPGAPPLSVGYLQRAGAPLVELTRVAAQTTFADNDLPVSAELDYGDVHARIDVRGHAPVLLTAPDGRVSRFPRAWGTVVTADGRTGTGWIEWNRNTG</sequence>
<evidence type="ECO:0000313" key="3">
    <source>
        <dbReference type="EMBL" id="VEG55870.1"/>
    </source>
</evidence>
<dbReference type="GO" id="GO:0016740">
    <property type="term" value="F:transferase activity"/>
    <property type="evidence" value="ECO:0007669"/>
    <property type="project" value="UniProtKB-KW"/>
</dbReference>
<accession>A0A3S4RQ01</accession>
<dbReference type="InterPro" id="IPR015897">
    <property type="entry name" value="CHK_kinase-like"/>
</dbReference>
<dbReference type="Pfam" id="PF23212">
    <property type="entry name" value="DUF7064"/>
    <property type="match status" value="1"/>
</dbReference>
<organism evidence="3 4">
    <name type="scientific">Mycolicibacterium aurum</name>
    <name type="common">Mycobacterium aurum</name>
    <dbReference type="NCBI Taxonomy" id="1791"/>
    <lineage>
        <taxon>Bacteria</taxon>
        <taxon>Bacillati</taxon>
        <taxon>Actinomycetota</taxon>
        <taxon>Actinomycetes</taxon>
        <taxon>Mycobacteriales</taxon>
        <taxon>Mycobacteriaceae</taxon>
        <taxon>Mycolicibacterium</taxon>
    </lineage>
</organism>
<dbReference type="PANTHER" id="PTHR11012:SF30">
    <property type="entry name" value="PROTEIN KINASE-LIKE DOMAIN-CONTAINING"/>
    <property type="match status" value="1"/>
</dbReference>
<dbReference type="InterPro" id="IPR011009">
    <property type="entry name" value="Kinase-like_dom_sf"/>
</dbReference>
<dbReference type="Pfam" id="PF23213">
    <property type="entry name" value="DUF7065"/>
    <property type="match status" value="1"/>
</dbReference>
<dbReference type="AlphaFoldDB" id="A0A3S4RQ01"/>
<protein>
    <submittedName>
        <fullName evidence="3">Aminoglycoside phosphotransferase</fullName>
    </submittedName>
</protein>
<keyword evidence="3" id="KW-0808">Transferase</keyword>
<gene>
    <name evidence="3" type="ORF">NCTC10437_03224</name>
</gene>
<dbReference type="SUPFAM" id="SSF56112">
    <property type="entry name" value="Protein kinase-like (PK-like)"/>
    <property type="match status" value="1"/>
</dbReference>
<dbReference type="Pfam" id="PF01636">
    <property type="entry name" value="APH"/>
    <property type="match status" value="1"/>
</dbReference>
<evidence type="ECO:0000313" key="4">
    <source>
        <dbReference type="Proteomes" id="UP000279306"/>
    </source>
</evidence>
<dbReference type="KEGG" id="mauu:NCTC10437_03224"/>
<proteinExistence type="predicted"/>
<feature type="domain" description="CHK kinase-like" evidence="2">
    <location>
        <begin position="132"/>
        <end position="309"/>
    </location>
</feature>
<feature type="region of interest" description="Disordered" evidence="1">
    <location>
        <begin position="368"/>
        <end position="389"/>
    </location>
</feature>
<dbReference type="InterPro" id="IPR055493">
    <property type="entry name" value="DUF7065"/>
</dbReference>
<evidence type="ECO:0000256" key="1">
    <source>
        <dbReference type="SAM" id="MobiDB-lite"/>
    </source>
</evidence>
<name>A0A3S4RQ01_MYCAU</name>
<dbReference type="Proteomes" id="UP000279306">
    <property type="component" value="Chromosome"/>
</dbReference>
<dbReference type="PANTHER" id="PTHR11012">
    <property type="entry name" value="PROTEIN KINASE-LIKE DOMAIN-CONTAINING"/>
    <property type="match status" value="1"/>
</dbReference>
<dbReference type="SUPFAM" id="SSF159245">
    <property type="entry name" value="AttH-like"/>
    <property type="match status" value="1"/>
</dbReference>
<reference evidence="3 4" key="1">
    <citation type="submission" date="2018-12" db="EMBL/GenBank/DDBJ databases">
        <authorList>
            <consortium name="Pathogen Informatics"/>
        </authorList>
    </citation>
    <scope>NUCLEOTIDE SEQUENCE [LARGE SCALE GENOMIC DNA]</scope>
    <source>
        <strain evidence="3 4">NCTC10437</strain>
    </source>
</reference>
<dbReference type="InterPro" id="IPR055492">
    <property type="entry name" value="DUF7064"/>
</dbReference>
<evidence type="ECO:0000259" key="2">
    <source>
        <dbReference type="SMART" id="SM00587"/>
    </source>
</evidence>